<feature type="transmembrane region" description="Helical" evidence="1">
    <location>
        <begin position="12"/>
        <end position="31"/>
    </location>
</feature>
<evidence type="ECO:0000313" key="3">
    <source>
        <dbReference type="Proteomes" id="UP000032250"/>
    </source>
</evidence>
<gene>
    <name evidence="2" type="ORF">N495_09595</name>
</gene>
<dbReference type="PROSITE" id="PS51257">
    <property type="entry name" value="PROKAR_LIPOPROTEIN"/>
    <property type="match status" value="1"/>
</dbReference>
<organism evidence="2 3">
    <name type="scientific">Clostridium botulinum B2 450</name>
    <dbReference type="NCBI Taxonomy" id="1379739"/>
    <lineage>
        <taxon>Bacteria</taxon>
        <taxon>Bacillati</taxon>
        <taxon>Bacillota</taxon>
        <taxon>Clostridia</taxon>
        <taxon>Eubacteriales</taxon>
        <taxon>Clostridiaceae</taxon>
        <taxon>Clostridium</taxon>
    </lineage>
</organism>
<keyword evidence="1" id="KW-0812">Transmembrane</keyword>
<proteinExistence type="predicted"/>
<comment type="caution">
    <text evidence="2">The sequence shown here is derived from an EMBL/GenBank/DDBJ whole genome shotgun (WGS) entry which is preliminary data.</text>
</comment>
<keyword evidence="1" id="KW-1133">Transmembrane helix</keyword>
<dbReference type="AlphaFoldDB" id="A0A0D1BU05"/>
<dbReference type="OrthoDB" id="1928230at2"/>
<dbReference type="Proteomes" id="UP000032250">
    <property type="component" value="Unassembled WGS sequence"/>
</dbReference>
<evidence type="ECO:0008006" key="4">
    <source>
        <dbReference type="Google" id="ProtNLM"/>
    </source>
</evidence>
<dbReference type="RefSeq" id="WP_043031940.1">
    <property type="nucleotide sequence ID" value="NZ_JXSU01000007.1"/>
</dbReference>
<evidence type="ECO:0000313" key="2">
    <source>
        <dbReference type="EMBL" id="KIS23835.1"/>
    </source>
</evidence>
<evidence type="ECO:0000256" key="1">
    <source>
        <dbReference type="SAM" id="Phobius"/>
    </source>
</evidence>
<dbReference type="EMBL" id="JXSU01000007">
    <property type="protein sequence ID" value="KIS23835.1"/>
    <property type="molecule type" value="Genomic_DNA"/>
</dbReference>
<protein>
    <recommendedName>
        <fullName evidence="4">Lipoprotein</fullName>
    </recommendedName>
</protein>
<accession>A0A0D1BU05</accession>
<sequence>MFNKKRIKKGYILLYALFMGCLCIFSSLFILKMENIKWQNSGKELRSLSKVNNVQKDREYVLSYIDKFFYDNIDNINSDNMDKFIRSLDKNFKVTLSNSAAYFYNGDLIIDYYKNKLFYKQEKYKISTKDSNIAYKREYVSYERKVSN</sequence>
<dbReference type="PATRIC" id="fig|1379739.3.peg.2279"/>
<keyword evidence="1" id="KW-0472">Membrane</keyword>
<dbReference type="HOGENOM" id="CLU_147234_0_0_9"/>
<name>A0A0D1BU05_CLOBO</name>
<reference evidence="2 3" key="1">
    <citation type="submission" date="2014-06" db="EMBL/GenBank/DDBJ databases">
        <title>Genome characterization of distinct group I Clostridium botulinum lineages.</title>
        <authorList>
            <person name="Giordani F."/>
            <person name="Anselmo A."/>
            <person name="Fillo S."/>
            <person name="Palozzi A.M."/>
            <person name="Fortunato A."/>
            <person name="Gentile B."/>
            <person name="Ciammaruconi A."/>
            <person name="Anniballi F."/>
            <person name="De Medici D."/>
            <person name="Lista F."/>
        </authorList>
    </citation>
    <scope>NUCLEOTIDE SEQUENCE [LARGE SCALE GENOMIC DNA]</scope>
    <source>
        <strain evidence="2 3">B2 450</strain>
    </source>
</reference>